<evidence type="ECO:0000313" key="2">
    <source>
        <dbReference type="Proteomes" id="UP000624243"/>
    </source>
</evidence>
<dbReference type="EMBL" id="JABWSB020000010">
    <property type="protein sequence ID" value="MBV4516797.1"/>
    <property type="molecule type" value="Genomic_DNA"/>
</dbReference>
<accession>A0ACC5UQW4</accession>
<gene>
    <name evidence="1" type="ORF">HU758_016595</name>
</gene>
<sequence length="94" mass="10766">MADHARFFLHAIKEGKARDFLGLLGSLLPHCNHLFLQYRKTGELHWEKVPTPNLEAAMRAHYPASSSGKLKTLGWERFVGVEEGSRRVVEDFVY</sequence>
<dbReference type="Proteomes" id="UP000624243">
    <property type="component" value="Unassembled WGS sequence"/>
</dbReference>
<evidence type="ECO:0000313" key="1">
    <source>
        <dbReference type="EMBL" id="MBV4516797.1"/>
    </source>
</evidence>
<comment type="caution">
    <text evidence="1">The sequence shown here is derived from an EMBL/GenBank/DDBJ whole genome shotgun (WGS) entry which is preliminary data.</text>
</comment>
<name>A0ACC5UQW4_9PSED</name>
<organism evidence="1 2">
    <name type="scientific">Pseudomonas kurunegalensis</name>
    <dbReference type="NCBI Taxonomy" id="485880"/>
    <lineage>
        <taxon>Bacteria</taxon>
        <taxon>Pseudomonadati</taxon>
        <taxon>Pseudomonadota</taxon>
        <taxon>Gammaproteobacteria</taxon>
        <taxon>Pseudomonadales</taxon>
        <taxon>Pseudomonadaceae</taxon>
        <taxon>Pseudomonas</taxon>
    </lineage>
</organism>
<protein>
    <submittedName>
        <fullName evidence="1">Uncharacterized protein</fullName>
    </submittedName>
</protein>
<reference evidence="1 2" key="1">
    <citation type="journal article" date="2020" name="Microorganisms">
        <title>Reliable Identification of Environmental Pseudomonas Isolates Using the rpoD Gene.</title>
        <authorList>
            <consortium name="The Broad Institute Genome Sequencing Platform"/>
            <person name="Girard L."/>
            <person name="Lood C."/>
            <person name="Rokni-Zadeh H."/>
            <person name="van Noort V."/>
            <person name="Lavigne R."/>
            <person name="De Mot R."/>
        </authorList>
    </citation>
    <scope>NUCLEOTIDE SEQUENCE [LARGE SCALE GENOMIC DNA]</scope>
    <source>
        <strain evidence="1 2">RW1P2</strain>
    </source>
</reference>
<proteinExistence type="predicted"/>
<keyword evidence="2" id="KW-1185">Reference proteome</keyword>